<evidence type="ECO:0000256" key="9">
    <source>
        <dbReference type="ARBA" id="ARBA00049893"/>
    </source>
</evidence>
<dbReference type="Pfam" id="PF02578">
    <property type="entry name" value="Cu-oxidase_4"/>
    <property type="match status" value="1"/>
</dbReference>
<protein>
    <recommendedName>
        <fullName evidence="10">Purine nucleoside phosphorylase</fullName>
    </recommendedName>
</protein>
<gene>
    <name evidence="11" type="primary">pgeF</name>
    <name evidence="11" type="ORF">HGP29_04265</name>
</gene>
<dbReference type="GO" id="GO:0016787">
    <property type="term" value="F:hydrolase activity"/>
    <property type="evidence" value="ECO:0007669"/>
    <property type="project" value="UniProtKB-KW"/>
</dbReference>
<accession>A0A7X8SHP9</accession>
<comment type="catalytic activity">
    <reaction evidence="9">
        <text>S-methyl-5'-thioadenosine + phosphate = 5-(methylsulfanyl)-alpha-D-ribose 1-phosphate + adenine</text>
        <dbReference type="Rhea" id="RHEA:11852"/>
        <dbReference type="ChEBI" id="CHEBI:16708"/>
        <dbReference type="ChEBI" id="CHEBI:17509"/>
        <dbReference type="ChEBI" id="CHEBI:43474"/>
        <dbReference type="ChEBI" id="CHEBI:58533"/>
        <dbReference type="EC" id="2.4.2.28"/>
    </reaction>
    <physiologicalReaction direction="left-to-right" evidence="9">
        <dbReference type="Rhea" id="RHEA:11853"/>
    </physiologicalReaction>
</comment>
<dbReference type="AlphaFoldDB" id="A0A7X8SHP9"/>
<keyword evidence="4" id="KW-0479">Metal-binding</keyword>
<dbReference type="GO" id="GO:0017061">
    <property type="term" value="F:S-methyl-5-thioadenosine phosphorylase activity"/>
    <property type="evidence" value="ECO:0007669"/>
    <property type="project" value="UniProtKB-EC"/>
</dbReference>
<dbReference type="SUPFAM" id="SSF64438">
    <property type="entry name" value="CNF1/YfiH-like putative cysteine hydrolases"/>
    <property type="match status" value="1"/>
</dbReference>
<dbReference type="PANTHER" id="PTHR30616:SF2">
    <property type="entry name" value="PURINE NUCLEOSIDE PHOSPHORYLASE LACC1"/>
    <property type="match status" value="1"/>
</dbReference>
<dbReference type="Proteomes" id="UP000585050">
    <property type="component" value="Unassembled WGS sequence"/>
</dbReference>
<name>A0A7X8SHP9_9BACT</name>
<comment type="similarity">
    <text evidence="2 10">Belongs to the purine nucleoside phosphorylase YfiH/LACC1 family.</text>
</comment>
<evidence type="ECO:0000313" key="11">
    <source>
        <dbReference type="EMBL" id="NLR90404.1"/>
    </source>
</evidence>
<keyword evidence="12" id="KW-1185">Reference proteome</keyword>
<dbReference type="InterPro" id="IPR038371">
    <property type="entry name" value="Cu_polyphenol_OxRdtase_sf"/>
</dbReference>
<reference evidence="11 12" key="1">
    <citation type="submission" date="2020-04" db="EMBL/GenBank/DDBJ databases">
        <title>Flammeovirga sp. SR4, a novel species isolated from seawater.</title>
        <authorList>
            <person name="Wang X."/>
        </authorList>
    </citation>
    <scope>NUCLEOTIDE SEQUENCE [LARGE SCALE GENOMIC DNA]</scope>
    <source>
        <strain evidence="11 12">SR4</strain>
    </source>
</reference>
<dbReference type="GO" id="GO:0005507">
    <property type="term" value="F:copper ion binding"/>
    <property type="evidence" value="ECO:0007669"/>
    <property type="project" value="TreeGrafter"/>
</dbReference>
<dbReference type="Gene3D" id="3.60.140.10">
    <property type="entry name" value="CNF1/YfiH-like putative cysteine hydrolases"/>
    <property type="match status" value="1"/>
</dbReference>
<comment type="catalytic activity">
    <reaction evidence="8">
        <text>adenosine + phosphate = alpha-D-ribose 1-phosphate + adenine</text>
        <dbReference type="Rhea" id="RHEA:27642"/>
        <dbReference type="ChEBI" id="CHEBI:16335"/>
        <dbReference type="ChEBI" id="CHEBI:16708"/>
        <dbReference type="ChEBI" id="CHEBI:43474"/>
        <dbReference type="ChEBI" id="CHEBI:57720"/>
        <dbReference type="EC" id="2.4.2.1"/>
    </reaction>
    <physiologicalReaction direction="left-to-right" evidence="8">
        <dbReference type="Rhea" id="RHEA:27643"/>
    </physiologicalReaction>
</comment>
<comment type="catalytic activity">
    <reaction evidence="1">
        <text>inosine + phosphate = alpha-D-ribose 1-phosphate + hypoxanthine</text>
        <dbReference type="Rhea" id="RHEA:27646"/>
        <dbReference type="ChEBI" id="CHEBI:17368"/>
        <dbReference type="ChEBI" id="CHEBI:17596"/>
        <dbReference type="ChEBI" id="CHEBI:43474"/>
        <dbReference type="ChEBI" id="CHEBI:57720"/>
        <dbReference type="EC" id="2.4.2.1"/>
    </reaction>
    <physiologicalReaction direction="left-to-right" evidence="1">
        <dbReference type="Rhea" id="RHEA:27647"/>
    </physiologicalReaction>
</comment>
<dbReference type="EMBL" id="JABAIL010000001">
    <property type="protein sequence ID" value="NLR90404.1"/>
    <property type="molecule type" value="Genomic_DNA"/>
</dbReference>
<evidence type="ECO:0000313" key="12">
    <source>
        <dbReference type="Proteomes" id="UP000585050"/>
    </source>
</evidence>
<evidence type="ECO:0000256" key="7">
    <source>
        <dbReference type="ARBA" id="ARBA00047989"/>
    </source>
</evidence>
<dbReference type="InterPro" id="IPR011324">
    <property type="entry name" value="Cytotoxic_necrot_fac-like_cat"/>
</dbReference>
<evidence type="ECO:0000256" key="1">
    <source>
        <dbReference type="ARBA" id="ARBA00000553"/>
    </source>
</evidence>
<dbReference type="CDD" id="cd16833">
    <property type="entry name" value="YfiH"/>
    <property type="match status" value="1"/>
</dbReference>
<dbReference type="RefSeq" id="WP_211093195.1">
    <property type="nucleotide sequence ID" value="NZ_JABAIL010000001.1"/>
</dbReference>
<keyword evidence="5" id="KW-0378">Hydrolase</keyword>
<dbReference type="InterPro" id="IPR003730">
    <property type="entry name" value="Cu_polyphenol_OxRdtase"/>
</dbReference>
<comment type="caution">
    <text evidence="11">The sequence shown here is derived from an EMBL/GenBank/DDBJ whole genome shotgun (WGS) entry which is preliminary data.</text>
</comment>
<dbReference type="PANTHER" id="PTHR30616">
    <property type="entry name" value="UNCHARACTERIZED PROTEIN YFIH"/>
    <property type="match status" value="1"/>
</dbReference>
<evidence type="ECO:0000256" key="5">
    <source>
        <dbReference type="ARBA" id="ARBA00022801"/>
    </source>
</evidence>
<evidence type="ECO:0000256" key="4">
    <source>
        <dbReference type="ARBA" id="ARBA00022723"/>
    </source>
</evidence>
<proteinExistence type="inferred from homology"/>
<sequence>MSQPPFNTLNLGNINKDRLEDVLANRQIVKEILGCERLFVGEQKHTNTVAIVKEEHLPSLIEEENPFPETDGIITNVKNIGLLTLAADCTPIILFDPQKQVIGVVHSGWKGTELKILSVALQKMMDEFESEAKDILICFGPFIKKESYEIGEDVIELFKNAYPEIIDEVILPHPIEGKAFLNIEAAQLAQCNAFNIPSENIQFLPFDTYTDHRFYSARKAAPMETGRFGGVIVLR</sequence>
<evidence type="ECO:0000256" key="10">
    <source>
        <dbReference type="RuleBase" id="RU361274"/>
    </source>
</evidence>
<comment type="catalytic activity">
    <reaction evidence="7">
        <text>adenosine + H2O + H(+) = inosine + NH4(+)</text>
        <dbReference type="Rhea" id="RHEA:24408"/>
        <dbReference type="ChEBI" id="CHEBI:15377"/>
        <dbReference type="ChEBI" id="CHEBI:15378"/>
        <dbReference type="ChEBI" id="CHEBI:16335"/>
        <dbReference type="ChEBI" id="CHEBI:17596"/>
        <dbReference type="ChEBI" id="CHEBI:28938"/>
        <dbReference type="EC" id="3.5.4.4"/>
    </reaction>
    <physiologicalReaction direction="left-to-right" evidence="7">
        <dbReference type="Rhea" id="RHEA:24409"/>
    </physiologicalReaction>
</comment>
<organism evidence="11 12">
    <name type="scientific">Flammeovirga agarivorans</name>
    <dbReference type="NCBI Taxonomy" id="2726742"/>
    <lineage>
        <taxon>Bacteria</taxon>
        <taxon>Pseudomonadati</taxon>
        <taxon>Bacteroidota</taxon>
        <taxon>Cytophagia</taxon>
        <taxon>Cytophagales</taxon>
        <taxon>Flammeovirgaceae</taxon>
        <taxon>Flammeovirga</taxon>
    </lineage>
</organism>
<evidence type="ECO:0000256" key="8">
    <source>
        <dbReference type="ARBA" id="ARBA00048968"/>
    </source>
</evidence>
<evidence type="ECO:0000256" key="6">
    <source>
        <dbReference type="ARBA" id="ARBA00022833"/>
    </source>
</evidence>
<keyword evidence="3" id="KW-0808">Transferase</keyword>
<evidence type="ECO:0000256" key="3">
    <source>
        <dbReference type="ARBA" id="ARBA00022679"/>
    </source>
</evidence>
<keyword evidence="6" id="KW-0862">Zinc</keyword>
<dbReference type="NCBIfam" id="TIGR00726">
    <property type="entry name" value="peptidoglycan editing factor PgeF"/>
    <property type="match status" value="1"/>
</dbReference>
<evidence type="ECO:0000256" key="2">
    <source>
        <dbReference type="ARBA" id="ARBA00007353"/>
    </source>
</evidence>